<feature type="domain" description="HTH asnC-type" evidence="4">
    <location>
        <begin position="16"/>
        <end position="77"/>
    </location>
</feature>
<dbReference type="InterPro" id="IPR036390">
    <property type="entry name" value="WH_DNA-bd_sf"/>
</dbReference>
<dbReference type="AlphaFoldDB" id="A0A1D9DYJ8"/>
<dbReference type="InterPro" id="IPR036388">
    <property type="entry name" value="WH-like_DNA-bd_sf"/>
</dbReference>
<keyword evidence="3" id="KW-0804">Transcription</keyword>
<dbReference type="GO" id="GO:0043565">
    <property type="term" value="F:sequence-specific DNA binding"/>
    <property type="evidence" value="ECO:0007669"/>
    <property type="project" value="InterPro"/>
</dbReference>
<evidence type="ECO:0000313" key="6">
    <source>
        <dbReference type="Proteomes" id="UP000243784"/>
    </source>
</evidence>
<dbReference type="Gene3D" id="1.10.10.10">
    <property type="entry name" value="Winged helix-like DNA-binding domain superfamily/Winged helix DNA-binding domain"/>
    <property type="match status" value="1"/>
</dbReference>
<dbReference type="SUPFAM" id="SSF46785">
    <property type="entry name" value="Winged helix' DNA-binding domain"/>
    <property type="match status" value="1"/>
</dbReference>
<dbReference type="InterPro" id="IPR019888">
    <property type="entry name" value="Tscrpt_reg_AsnC-like"/>
</dbReference>
<evidence type="ECO:0000256" key="2">
    <source>
        <dbReference type="ARBA" id="ARBA00023125"/>
    </source>
</evidence>
<gene>
    <name evidence="5" type="ORF">A4Z71_02590</name>
</gene>
<reference evidence="5 6" key="1">
    <citation type="journal article" date="2016" name="Biochim. Biophys. Acta">
        <title>Photochemical characterization of actinorhodopsin and its functional existence in the natural host.</title>
        <authorList>
            <person name="Nakamura S."/>
            <person name="Kikukawa T."/>
            <person name="Tamogami J."/>
            <person name="Kamiya M."/>
            <person name="Aizawa T."/>
            <person name="Hahn M.W."/>
            <person name="Ihara K."/>
            <person name="Kamo N."/>
            <person name="Demura M."/>
        </authorList>
    </citation>
    <scope>NUCLEOTIDE SEQUENCE [LARGE SCALE GENOMIC DNA]</scope>
    <source>
        <strain evidence="5 6">MWH-Dar1</strain>
    </source>
</reference>
<dbReference type="SMART" id="SM00344">
    <property type="entry name" value="HTH_ASNC"/>
    <property type="match status" value="1"/>
</dbReference>
<name>A0A1D9DYJ8_9MICO</name>
<dbReference type="InterPro" id="IPR000485">
    <property type="entry name" value="AsnC-type_HTH_dom"/>
</dbReference>
<dbReference type="Gene3D" id="3.30.70.920">
    <property type="match status" value="1"/>
</dbReference>
<dbReference type="KEGG" id="rpla:A4Z71_02590"/>
<dbReference type="InterPro" id="IPR011991">
    <property type="entry name" value="ArsR-like_HTH"/>
</dbReference>
<dbReference type="CDD" id="cd00090">
    <property type="entry name" value="HTH_ARSR"/>
    <property type="match status" value="1"/>
</dbReference>
<sequence>MTQKIASQSKNVQVVLDDIDRQILNQLSENARISNAELASACGIAQSTCITRVRNLVNNKIITGFTAKLDRRKVGLSNQVLISVTLRAGARAHLADFMAQMSAHPDVIQVFFLGGQEDFIVHLAAKTSDQVREFVLENLSNNPTVAATRTNMVFDHFSKAPTL</sequence>
<dbReference type="Proteomes" id="UP000243784">
    <property type="component" value="Chromosome"/>
</dbReference>
<protein>
    <submittedName>
        <fullName evidence="5">AsnC family transcriptional regulator</fullName>
    </submittedName>
</protein>
<dbReference type="RefSeq" id="WP_070954405.1">
    <property type="nucleotide sequence ID" value="NZ_CP015208.1"/>
</dbReference>
<proteinExistence type="predicted"/>
<dbReference type="InterPro" id="IPR019887">
    <property type="entry name" value="Tscrpt_reg_AsnC/Lrp_C"/>
</dbReference>
<accession>A0A1D9DYJ8</accession>
<evidence type="ECO:0000256" key="3">
    <source>
        <dbReference type="ARBA" id="ARBA00023163"/>
    </source>
</evidence>
<dbReference type="PROSITE" id="PS50956">
    <property type="entry name" value="HTH_ASNC_2"/>
    <property type="match status" value="1"/>
</dbReference>
<dbReference type="EMBL" id="CP015208">
    <property type="protein sequence ID" value="AOY55894.1"/>
    <property type="molecule type" value="Genomic_DNA"/>
</dbReference>
<evidence type="ECO:0000259" key="4">
    <source>
        <dbReference type="PROSITE" id="PS50956"/>
    </source>
</evidence>
<evidence type="ECO:0000313" key="5">
    <source>
        <dbReference type="EMBL" id="AOY55894.1"/>
    </source>
</evidence>
<keyword evidence="1" id="KW-0805">Transcription regulation</keyword>
<dbReference type="GO" id="GO:0005829">
    <property type="term" value="C:cytosol"/>
    <property type="evidence" value="ECO:0007669"/>
    <property type="project" value="TreeGrafter"/>
</dbReference>
<keyword evidence="2" id="KW-0238">DNA-binding</keyword>
<dbReference type="PRINTS" id="PR00033">
    <property type="entry name" value="HTHASNC"/>
</dbReference>
<dbReference type="SUPFAM" id="SSF54909">
    <property type="entry name" value="Dimeric alpha+beta barrel"/>
    <property type="match status" value="1"/>
</dbReference>
<dbReference type="Pfam" id="PF13404">
    <property type="entry name" value="HTH_AsnC-type"/>
    <property type="match status" value="1"/>
</dbReference>
<dbReference type="InterPro" id="IPR011008">
    <property type="entry name" value="Dimeric_a/b-barrel"/>
</dbReference>
<organism evidence="5 6">
    <name type="scientific">Candidatus Rhodoluna planktonica</name>
    <dbReference type="NCBI Taxonomy" id="535712"/>
    <lineage>
        <taxon>Bacteria</taxon>
        <taxon>Bacillati</taxon>
        <taxon>Actinomycetota</taxon>
        <taxon>Actinomycetes</taxon>
        <taxon>Micrococcales</taxon>
        <taxon>Microbacteriaceae</taxon>
        <taxon>Luna cluster</taxon>
        <taxon>Luna-1 subcluster</taxon>
        <taxon>Rhodoluna</taxon>
    </lineage>
</organism>
<dbReference type="Pfam" id="PF01037">
    <property type="entry name" value="AsnC_trans_reg"/>
    <property type="match status" value="1"/>
</dbReference>
<dbReference type="PANTHER" id="PTHR30154:SF54">
    <property type="entry name" value="POSSIBLE TRANSCRIPTIONAL REGULATORY PROTEIN (PROBABLY LRP_ASNC-FAMILY)"/>
    <property type="match status" value="1"/>
</dbReference>
<dbReference type="PANTHER" id="PTHR30154">
    <property type="entry name" value="LEUCINE-RESPONSIVE REGULATORY PROTEIN"/>
    <property type="match status" value="1"/>
</dbReference>
<keyword evidence="6" id="KW-1185">Reference proteome</keyword>
<dbReference type="GO" id="GO:0043200">
    <property type="term" value="P:response to amino acid"/>
    <property type="evidence" value="ECO:0007669"/>
    <property type="project" value="TreeGrafter"/>
</dbReference>
<dbReference type="STRING" id="535712.A4Z71_02590"/>
<evidence type="ECO:0000256" key="1">
    <source>
        <dbReference type="ARBA" id="ARBA00023015"/>
    </source>
</evidence>
<dbReference type="OrthoDB" id="4411089at2"/>